<dbReference type="PROSITE" id="PS51257">
    <property type="entry name" value="PROKAR_LIPOPROTEIN"/>
    <property type="match status" value="1"/>
</dbReference>
<sequence>MRCDNSLAVSGTTGCVYADVRAQLVLPLSQYRAAAATYAFAPTYLIDHWGADDSPLRRQADSGIANSNRRATCETPLDPFIPFDDSVVVDDSCDEYPFTATQQGGTTGGFCADIVALQEDDGLWYFYEARADKPVDFNEPCVRGHVPLGENEAAGGKVGSLPQSERVIDNEAYTVAIT</sequence>
<organism evidence="1 2">
    <name type="scientific">Actinoplanes sichuanensis</name>
    <dbReference type="NCBI Taxonomy" id="512349"/>
    <lineage>
        <taxon>Bacteria</taxon>
        <taxon>Bacillati</taxon>
        <taxon>Actinomycetota</taxon>
        <taxon>Actinomycetes</taxon>
        <taxon>Micromonosporales</taxon>
        <taxon>Micromonosporaceae</taxon>
        <taxon>Actinoplanes</taxon>
    </lineage>
</organism>
<evidence type="ECO:0000313" key="1">
    <source>
        <dbReference type="EMBL" id="MFD1367226.1"/>
    </source>
</evidence>
<protein>
    <submittedName>
        <fullName evidence="1">Uncharacterized protein</fullName>
    </submittedName>
</protein>
<evidence type="ECO:0000313" key="2">
    <source>
        <dbReference type="Proteomes" id="UP001597183"/>
    </source>
</evidence>
<dbReference type="Proteomes" id="UP001597183">
    <property type="component" value="Unassembled WGS sequence"/>
</dbReference>
<name>A0ABW4A937_9ACTN</name>
<dbReference type="RefSeq" id="WP_317794078.1">
    <property type="nucleotide sequence ID" value="NZ_AP028461.1"/>
</dbReference>
<reference evidence="2" key="1">
    <citation type="journal article" date="2019" name="Int. J. Syst. Evol. Microbiol.">
        <title>The Global Catalogue of Microorganisms (GCM) 10K type strain sequencing project: providing services to taxonomists for standard genome sequencing and annotation.</title>
        <authorList>
            <consortium name="The Broad Institute Genomics Platform"/>
            <consortium name="The Broad Institute Genome Sequencing Center for Infectious Disease"/>
            <person name="Wu L."/>
            <person name="Ma J."/>
        </authorList>
    </citation>
    <scope>NUCLEOTIDE SEQUENCE [LARGE SCALE GENOMIC DNA]</scope>
    <source>
        <strain evidence="2">CCM 7526</strain>
    </source>
</reference>
<comment type="caution">
    <text evidence="1">The sequence shown here is derived from an EMBL/GenBank/DDBJ whole genome shotgun (WGS) entry which is preliminary data.</text>
</comment>
<keyword evidence="2" id="KW-1185">Reference proteome</keyword>
<dbReference type="EMBL" id="JBHTMK010000022">
    <property type="protein sequence ID" value="MFD1367226.1"/>
    <property type="molecule type" value="Genomic_DNA"/>
</dbReference>
<proteinExistence type="predicted"/>
<accession>A0ABW4A937</accession>
<gene>
    <name evidence="1" type="ORF">ACFQ5G_17870</name>
</gene>